<evidence type="ECO:0000313" key="9">
    <source>
        <dbReference type="Proteomes" id="UP000289411"/>
    </source>
</evidence>
<proteinExistence type="predicted"/>
<name>A0A4Q2R6S4_9HYPH</name>
<dbReference type="InterPro" id="IPR006680">
    <property type="entry name" value="Amidohydro-rel"/>
</dbReference>
<sequence>MSGALRLHVGSKQFSVLSTAMVEGMRSIDGDDHIAQAAHEKRKTGPEGRLNLEWCRVGRDVASVSATEEKSMTSTQPSTMVGPAHGEHRRGLYIDVHAHVFPDFYEAAMAAAGVYDVDGWPNPKWSPEAMIEVMDEHRIEAQVLSVSSPGVTFADGRDAARLARRLNEYMAGLVHDHSPRLGSMAVLPLPDVQASLAEIAYALDELGMDGVGLLSNYRGLYLGDHRIDPVLAELNRRKATVFVHPTIPPHWDSFTIDIPAPVLEYTFDSTRMAERLVASGSKAKFADIALIVAHGGATLPLSHQRLVKYWMDGKNDIFDTFYFELTATTEHEQIDALMAMAKPSRCMMGFDFPFMKPDWFDALQANLESYRFSPEDLHAVMRDNALRLFPKVRERLR</sequence>
<feature type="region of interest" description="Disordered" evidence="6">
    <location>
        <begin position="65"/>
        <end position="84"/>
    </location>
</feature>
<keyword evidence="2" id="KW-0862">Zinc</keyword>
<dbReference type="GO" id="GO:0016787">
    <property type="term" value="F:hydrolase activity"/>
    <property type="evidence" value="ECO:0007669"/>
    <property type="project" value="UniProtKB-KW"/>
</dbReference>
<keyword evidence="3" id="KW-0456">Lyase</keyword>
<evidence type="ECO:0000259" key="7">
    <source>
        <dbReference type="Pfam" id="PF04909"/>
    </source>
</evidence>
<evidence type="ECO:0000256" key="1">
    <source>
        <dbReference type="ARBA" id="ARBA00022723"/>
    </source>
</evidence>
<evidence type="ECO:0000256" key="6">
    <source>
        <dbReference type="SAM" id="MobiDB-lite"/>
    </source>
</evidence>
<dbReference type="GO" id="GO:0019748">
    <property type="term" value="P:secondary metabolic process"/>
    <property type="evidence" value="ECO:0007669"/>
    <property type="project" value="TreeGrafter"/>
</dbReference>
<dbReference type="PANTHER" id="PTHR21240">
    <property type="entry name" value="2-AMINO-3-CARBOXYLMUCONATE-6-SEMIALDEHYDE DECARBOXYLASE"/>
    <property type="match status" value="1"/>
</dbReference>
<keyword evidence="9" id="KW-1185">Reference proteome</keyword>
<dbReference type="SUPFAM" id="SSF51556">
    <property type="entry name" value="Metallo-dependent hydrolases"/>
    <property type="match status" value="1"/>
</dbReference>
<dbReference type="InterPro" id="IPR032465">
    <property type="entry name" value="ACMSD"/>
</dbReference>
<dbReference type="InterPro" id="IPR032466">
    <property type="entry name" value="Metal_Hydrolase"/>
</dbReference>
<dbReference type="PANTHER" id="PTHR21240:SF29">
    <property type="entry name" value="AMIDOHYDROLASE-RELATED DOMAIN-CONTAINING PROTEIN"/>
    <property type="match status" value="1"/>
</dbReference>
<dbReference type="EMBL" id="QYBC01000042">
    <property type="protein sequence ID" value="RYB01403.1"/>
    <property type="molecule type" value="Genomic_DNA"/>
</dbReference>
<comment type="catalytic activity">
    <reaction evidence="4">
        <text>6-methylsalicylate + H(+) = 3-methylphenol + CO2</text>
        <dbReference type="Rhea" id="RHEA:23112"/>
        <dbReference type="ChEBI" id="CHEBI:15378"/>
        <dbReference type="ChEBI" id="CHEBI:16526"/>
        <dbReference type="ChEBI" id="CHEBI:17231"/>
        <dbReference type="ChEBI" id="CHEBI:36658"/>
        <dbReference type="EC" id="4.1.1.52"/>
    </reaction>
    <physiologicalReaction direction="left-to-right" evidence="4">
        <dbReference type="Rhea" id="RHEA:23113"/>
    </physiologicalReaction>
</comment>
<reference evidence="8 9" key="1">
    <citation type="submission" date="2018-09" db="EMBL/GenBank/DDBJ databases">
        <authorList>
            <person name="Grouzdev D.S."/>
            <person name="Krutkina M.S."/>
        </authorList>
    </citation>
    <scope>NUCLEOTIDE SEQUENCE [LARGE SCALE GENOMIC DNA]</scope>
    <source>
        <strain evidence="8 9">RmlP001</strain>
    </source>
</reference>
<evidence type="ECO:0000256" key="5">
    <source>
        <dbReference type="ARBA" id="ARBA00038889"/>
    </source>
</evidence>
<dbReference type="EC" id="4.1.1.52" evidence="5"/>
<evidence type="ECO:0000256" key="4">
    <source>
        <dbReference type="ARBA" id="ARBA00036832"/>
    </source>
</evidence>
<feature type="domain" description="Amidohydrolase-related" evidence="7">
    <location>
        <begin position="94"/>
        <end position="390"/>
    </location>
</feature>
<dbReference type="GO" id="GO:0005829">
    <property type="term" value="C:cytosol"/>
    <property type="evidence" value="ECO:0007669"/>
    <property type="project" value="TreeGrafter"/>
</dbReference>
<dbReference type="AlphaFoldDB" id="A0A4Q2R6S4"/>
<reference evidence="8 9" key="2">
    <citation type="submission" date="2019-02" db="EMBL/GenBank/DDBJ databases">
        <title>'Lichenibacterium ramalinii' gen. nov. sp. nov., 'Lichenibacterium minor' gen. nov. sp. nov.</title>
        <authorList>
            <person name="Pankratov T."/>
        </authorList>
    </citation>
    <scope>NUCLEOTIDE SEQUENCE [LARGE SCALE GENOMIC DNA]</scope>
    <source>
        <strain evidence="8 9">RmlP001</strain>
    </source>
</reference>
<dbReference type="Pfam" id="PF04909">
    <property type="entry name" value="Amidohydro_2"/>
    <property type="match status" value="1"/>
</dbReference>
<organism evidence="8 9">
    <name type="scientific">Lichenibacterium ramalinae</name>
    <dbReference type="NCBI Taxonomy" id="2316527"/>
    <lineage>
        <taxon>Bacteria</taxon>
        <taxon>Pseudomonadati</taxon>
        <taxon>Pseudomonadota</taxon>
        <taxon>Alphaproteobacteria</taxon>
        <taxon>Hyphomicrobiales</taxon>
        <taxon>Lichenihabitantaceae</taxon>
        <taxon>Lichenibacterium</taxon>
    </lineage>
</organism>
<dbReference type="GO" id="GO:0046872">
    <property type="term" value="F:metal ion binding"/>
    <property type="evidence" value="ECO:0007669"/>
    <property type="project" value="UniProtKB-KW"/>
</dbReference>
<keyword evidence="1" id="KW-0479">Metal-binding</keyword>
<comment type="caution">
    <text evidence="8">The sequence shown here is derived from an EMBL/GenBank/DDBJ whole genome shotgun (WGS) entry which is preliminary data.</text>
</comment>
<protein>
    <recommendedName>
        <fullName evidence="5">6-methylsalicylate decarboxylase</fullName>
        <ecNumber evidence="5">4.1.1.52</ecNumber>
    </recommendedName>
</protein>
<dbReference type="Proteomes" id="UP000289411">
    <property type="component" value="Unassembled WGS sequence"/>
</dbReference>
<evidence type="ECO:0000256" key="2">
    <source>
        <dbReference type="ARBA" id="ARBA00022833"/>
    </source>
</evidence>
<accession>A0A4Q2R6S4</accession>
<dbReference type="Gene3D" id="3.20.20.140">
    <property type="entry name" value="Metal-dependent hydrolases"/>
    <property type="match status" value="1"/>
</dbReference>
<keyword evidence="8" id="KW-0378">Hydrolase</keyword>
<gene>
    <name evidence="8" type="ORF">D3272_26300</name>
</gene>
<evidence type="ECO:0000256" key="3">
    <source>
        <dbReference type="ARBA" id="ARBA00023239"/>
    </source>
</evidence>
<dbReference type="GO" id="GO:0047596">
    <property type="term" value="F:6-methylsalicylate decarboxylase activity"/>
    <property type="evidence" value="ECO:0007669"/>
    <property type="project" value="UniProtKB-EC"/>
</dbReference>
<evidence type="ECO:0000313" key="8">
    <source>
        <dbReference type="EMBL" id="RYB01403.1"/>
    </source>
</evidence>